<dbReference type="EMBL" id="BOOZ01000005">
    <property type="protein sequence ID" value="GIJ08137.1"/>
    <property type="molecule type" value="Genomic_DNA"/>
</dbReference>
<keyword evidence="6" id="KW-0046">Antibiotic resistance</keyword>
<evidence type="ECO:0000256" key="7">
    <source>
        <dbReference type="SAM" id="Phobius"/>
    </source>
</evidence>
<dbReference type="SUPFAM" id="SSF52540">
    <property type="entry name" value="P-loop containing nucleoside triphosphate hydrolases"/>
    <property type="match status" value="1"/>
</dbReference>
<keyword evidence="7" id="KW-0812">Transmembrane</keyword>
<dbReference type="InterPro" id="IPR027417">
    <property type="entry name" value="P-loop_NTPase"/>
</dbReference>
<gene>
    <name evidence="9" type="ORF">Van01_13510</name>
</gene>
<dbReference type="InterPro" id="IPR003439">
    <property type="entry name" value="ABC_transporter-like_ATP-bd"/>
</dbReference>
<evidence type="ECO:0000259" key="8">
    <source>
        <dbReference type="PROSITE" id="PS50893"/>
    </source>
</evidence>
<evidence type="ECO:0000256" key="4">
    <source>
        <dbReference type="ARBA" id="ARBA00022741"/>
    </source>
</evidence>
<dbReference type="InterPro" id="IPR003593">
    <property type="entry name" value="AAA+_ATPase"/>
</dbReference>
<keyword evidence="10" id="KW-1185">Reference proteome</keyword>
<keyword evidence="3" id="KW-0813">Transport</keyword>
<dbReference type="PANTHER" id="PTHR42711">
    <property type="entry name" value="ABC TRANSPORTER ATP-BINDING PROTEIN"/>
    <property type="match status" value="1"/>
</dbReference>
<dbReference type="InterPro" id="IPR050763">
    <property type="entry name" value="ABC_transporter_ATP-binding"/>
</dbReference>
<evidence type="ECO:0000256" key="1">
    <source>
        <dbReference type="ARBA" id="ARBA00004202"/>
    </source>
</evidence>
<accession>A0ABQ4HR68</accession>
<comment type="caution">
    <text evidence="9">The sequence shown here is derived from an EMBL/GenBank/DDBJ whole genome shotgun (WGS) entry which is preliminary data.</text>
</comment>
<evidence type="ECO:0000313" key="10">
    <source>
        <dbReference type="Proteomes" id="UP000647017"/>
    </source>
</evidence>
<keyword evidence="4" id="KW-0547">Nucleotide-binding</keyword>
<proteinExistence type="inferred from homology"/>
<dbReference type="SMART" id="SM00382">
    <property type="entry name" value="AAA"/>
    <property type="match status" value="1"/>
</dbReference>
<dbReference type="PANTHER" id="PTHR42711:SF5">
    <property type="entry name" value="ABC TRANSPORTER ATP-BINDING PROTEIN NATA"/>
    <property type="match status" value="1"/>
</dbReference>
<dbReference type="PROSITE" id="PS50893">
    <property type="entry name" value="ABC_TRANSPORTER_2"/>
    <property type="match status" value="1"/>
</dbReference>
<evidence type="ECO:0000256" key="6">
    <source>
        <dbReference type="ARBA" id="ARBA00023251"/>
    </source>
</evidence>
<evidence type="ECO:0000313" key="9">
    <source>
        <dbReference type="EMBL" id="GIJ08137.1"/>
    </source>
</evidence>
<feature type="transmembrane region" description="Helical" evidence="7">
    <location>
        <begin position="76"/>
        <end position="96"/>
    </location>
</feature>
<comment type="similarity">
    <text evidence="2">Belongs to the ABC transporter superfamily.</text>
</comment>
<reference evidence="9 10" key="1">
    <citation type="submission" date="2021-01" db="EMBL/GenBank/DDBJ databases">
        <title>Whole genome shotgun sequence of Verrucosispora andamanensis NBRC 109075.</title>
        <authorList>
            <person name="Komaki H."/>
            <person name="Tamura T."/>
        </authorList>
    </citation>
    <scope>NUCLEOTIDE SEQUENCE [LARGE SCALE GENOMIC DNA]</scope>
    <source>
        <strain evidence="9 10">NBRC 109075</strain>
    </source>
</reference>
<comment type="subcellular location">
    <subcellularLocation>
        <location evidence="1">Cell membrane</location>
        <topology evidence="1">Peripheral membrane protein</topology>
    </subcellularLocation>
</comment>
<keyword evidence="5" id="KW-0067">ATP-binding</keyword>
<dbReference type="Proteomes" id="UP000647017">
    <property type="component" value="Unassembled WGS sequence"/>
</dbReference>
<protein>
    <recommendedName>
        <fullName evidence="8">ABC transporter domain-containing protein</fullName>
    </recommendedName>
</protein>
<dbReference type="CDD" id="cd03230">
    <property type="entry name" value="ABC_DR_subfamily_A"/>
    <property type="match status" value="1"/>
</dbReference>
<evidence type="ECO:0000256" key="3">
    <source>
        <dbReference type="ARBA" id="ARBA00022448"/>
    </source>
</evidence>
<name>A0ABQ4HR68_9ACTN</name>
<dbReference type="Gene3D" id="3.40.50.300">
    <property type="entry name" value="P-loop containing nucleotide triphosphate hydrolases"/>
    <property type="match status" value="1"/>
</dbReference>
<sequence>MTAVTAAGAQPQLGYGNAVGGIAAQTTAVAVADAFHRRANVEHAAASLSNVLFGALLIALLSLALLGSFAPGATVAGLHPVSYALVACYLGGLHLVRRAGASPPWQAVATTETLPDVPHEHGDLDRRRSAVASLPAGSRVSLVCREAWSAVVSPTPPEATVEPAIRTSHLTKRYGRLLALDDLDLTVTAGEVFGFLGPNGAGKSTTIRLLLGLARPTAGQAWIFGTAAADVATAHQRVAYVPADVTLWPQLTGAEILELLGATGPGVDVAYRDELVARFALDLSKPGRAYSTGNRQKVALVAAFATRAPLLVLDEPTAGLDPLMEREFRRAVVEARDAGSAVFLSSHQLAEVEAVCDRVGILRAGRLVDVATITELRRLHRTEVLVRFAGPVPELTDVEGIDGVQVDGAALRFTLTGPPGPALRALAAADVTTLTMREPTLEEIFLDYYGESGR</sequence>
<feature type="domain" description="ABC transporter" evidence="8">
    <location>
        <begin position="165"/>
        <end position="389"/>
    </location>
</feature>
<organism evidence="9 10">
    <name type="scientific">Micromonospora andamanensis</name>
    <dbReference type="NCBI Taxonomy" id="1287068"/>
    <lineage>
        <taxon>Bacteria</taxon>
        <taxon>Bacillati</taxon>
        <taxon>Actinomycetota</taxon>
        <taxon>Actinomycetes</taxon>
        <taxon>Micromonosporales</taxon>
        <taxon>Micromonosporaceae</taxon>
        <taxon>Micromonospora</taxon>
    </lineage>
</organism>
<keyword evidence="7" id="KW-0472">Membrane</keyword>
<feature type="transmembrane region" description="Helical" evidence="7">
    <location>
        <begin position="47"/>
        <end position="70"/>
    </location>
</feature>
<evidence type="ECO:0000256" key="2">
    <source>
        <dbReference type="ARBA" id="ARBA00005417"/>
    </source>
</evidence>
<evidence type="ECO:0000256" key="5">
    <source>
        <dbReference type="ARBA" id="ARBA00022840"/>
    </source>
</evidence>
<keyword evidence="7" id="KW-1133">Transmembrane helix</keyword>
<dbReference type="Pfam" id="PF00005">
    <property type="entry name" value="ABC_tran"/>
    <property type="match status" value="1"/>
</dbReference>